<evidence type="ECO:0000313" key="1">
    <source>
        <dbReference type="Proteomes" id="UP001652741"/>
    </source>
</evidence>
<keyword evidence="1" id="KW-1185">Reference proteome</keyword>
<reference evidence="2" key="1">
    <citation type="submission" date="2025-08" db="UniProtKB">
        <authorList>
            <consortium name="RefSeq"/>
        </authorList>
    </citation>
    <scope>IDENTIFICATION</scope>
</reference>
<name>A0ABM3CQ69_SALSA</name>
<dbReference type="Proteomes" id="UP001652741">
    <property type="component" value="Chromosome ssa13"/>
</dbReference>
<accession>A0ABM3CQ69</accession>
<protein>
    <recommendedName>
        <fullName evidence="3">Fermitin family homolog 3-like</fullName>
    </recommendedName>
</protein>
<evidence type="ECO:0008006" key="3">
    <source>
        <dbReference type="Google" id="ProtNLM"/>
    </source>
</evidence>
<proteinExistence type="predicted"/>
<dbReference type="GeneID" id="106567307"/>
<sequence length="265" mass="30748">MPPDPPTGFGLSPQSFQILETALLVYKQDLSNEMQLSIMRKVKSGELTIEDALNQARRDNQEQLKQNLATEEQLASQYNFSVYKYNRYRWQKRILQIDFNTKMVCSIEKGTVMRQLPFLCVKSCDDRVGAKFSVSFRGRHDYELEATSLEGKHKMMQFVNKIVYRNVYSHPLEGSEEKCEWPPAPKTLMEGLLFLQRGGLASFKWVKYEARLHPGQLNLLPISRRAVDEEQSLPFVIHFSDGDNSLEKQHSCDTFTLLTHNNEYQ</sequence>
<dbReference type="RefSeq" id="XP_045548713.1">
    <property type="nucleotide sequence ID" value="XM_045692757.1"/>
</dbReference>
<gene>
    <name evidence="2" type="primary">LOC106567307</name>
</gene>
<evidence type="ECO:0000313" key="2">
    <source>
        <dbReference type="RefSeq" id="XP_045548713.1"/>
    </source>
</evidence>
<organism evidence="1 2">
    <name type="scientific">Salmo salar</name>
    <name type="common">Atlantic salmon</name>
    <dbReference type="NCBI Taxonomy" id="8030"/>
    <lineage>
        <taxon>Eukaryota</taxon>
        <taxon>Metazoa</taxon>
        <taxon>Chordata</taxon>
        <taxon>Craniata</taxon>
        <taxon>Vertebrata</taxon>
        <taxon>Euteleostomi</taxon>
        <taxon>Actinopterygii</taxon>
        <taxon>Neopterygii</taxon>
        <taxon>Teleostei</taxon>
        <taxon>Protacanthopterygii</taxon>
        <taxon>Salmoniformes</taxon>
        <taxon>Salmonidae</taxon>
        <taxon>Salmoninae</taxon>
        <taxon>Salmo</taxon>
    </lineage>
</organism>